<dbReference type="AlphaFoldDB" id="A0A830HF49"/>
<proteinExistence type="predicted"/>
<feature type="domain" description="SGNH hydrolase-type esterase" evidence="1">
    <location>
        <begin position="21"/>
        <end position="233"/>
    </location>
</feature>
<dbReference type="CDD" id="cd01838">
    <property type="entry name" value="Isoamyl_acetate_hydrolase_like"/>
    <property type="match status" value="1"/>
</dbReference>
<dbReference type="Gene3D" id="3.40.50.1110">
    <property type="entry name" value="SGNH hydrolase"/>
    <property type="match status" value="1"/>
</dbReference>
<accession>A0A830HF49</accession>
<evidence type="ECO:0000313" key="2">
    <source>
        <dbReference type="EMBL" id="GHP05684.1"/>
    </source>
</evidence>
<keyword evidence="3" id="KW-1185">Reference proteome</keyword>
<reference evidence="2" key="1">
    <citation type="submission" date="2020-10" db="EMBL/GenBank/DDBJ databases">
        <title>Unveiling of a novel bifunctional photoreceptor, Dualchrome1, isolated from a cosmopolitan green alga.</title>
        <authorList>
            <person name="Suzuki S."/>
            <person name="Kawachi M."/>
        </authorList>
    </citation>
    <scope>NUCLEOTIDE SEQUENCE</scope>
    <source>
        <strain evidence="2">NIES 2893</strain>
    </source>
</reference>
<organism evidence="2 3">
    <name type="scientific">Pycnococcus provasolii</name>
    <dbReference type="NCBI Taxonomy" id="41880"/>
    <lineage>
        <taxon>Eukaryota</taxon>
        <taxon>Viridiplantae</taxon>
        <taxon>Chlorophyta</taxon>
        <taxon>Pseudoscourfieldiophyceae</taxon>
        <taxon>Pseudoscourfieldiales</taxon>
        <taxon>Pycnococcaceae</taxon>
        <taxon>Pycnococcus</taxon>
    </lineage>
</organism>
<dbReference type="InterPro" id="IPR045136">
    <property type="entry name" value="Iah1-like"/>
</dbReference>
<dbReference type="InterPro" id="IPR013830">
    <property type="entry name" value="SGNH_hydro"/>
</dbReference>
<name>A0A830HF49_9CHLO</name>
<comment type="caution">
    <text evidence="2">The sequence shown here is derived from an EMBL/GenBank/DDBJ whole genome shotgun (WGS) entry which is preliminary data.</text>
</comment>
<dbReference type="Proteomes" id="UP000660262">
    <property type="component" value="Unassembled WGS sequence"/>
</dbReference>
<dbReference type="OrthoDB" id="671439at2759"/>
<dbReference type="PANTHER" id="PTHR14209">
    <property type="entry name" value="ISOAMYL ACETATE-HYDROLYZING ESTERASE 1"/>
    <property type="match status" value="1"/>
</dbReference>
<protein>
    <recommendedName>
        <fullName evidence="1">SGNH hydrolase-type esterase domain-containing protein</fullName>
    </recommendedName>
</protein>
<dbReference type="PANTHER" id="PTHR14209:SF19">
    <property type="entry name" value="ISOAMYL ACETATE-HYDROLYZING ESTERASE 1 HOMOLOG"/>
    <property type="match status" value="1"/>
</dbReference>
<evidence type="ECO:0000259" key="1">
    <source>
        <dbReference type="Pfam" id="PF13472"/>
    </source>
</evidence>
<dbReference type="InterPro" id="IPR036514">
    <property type="entry name" value="SGNH_hydro_sf"/>
</dbReference>
<dbReference type="EMBL" id="BNJQ01000010">
    <property type="protein sequence ID" value="GHP05684.1"/>
    <property type="molecule type" value="Genomic_DNA"/>
</dbReference>
<gene>
    <name evidence="2" type="ORF">PPROV_000443400</name>
</gene>
<evidence type="ECO:0000313" key="3">
    <source>
        <dbReference type="Proteomes" id="UP000660262"/>
    </source>
</evidence>
<dbReference type="Pfam" id="PF13472">
    <property type="entry name" value="Lipase_GDSL_2"/>
    <property type="match status" value="1"/>
</dbReference>
<dbReference type="SUPFAM" id="SSF52266">
    <property type="entry name" value="SGNH hydrolase"/>
    <property type="match status" value="1"/>
</dbReference>
<sequence>MAGGGPSSLAPGANPRRTLLLFGDSITEHGWRVDIRGWAAQLAEHYRRRADVINRGMSGYNTRWAKACLVRDKGDDISTNDERDDEDDVRVVIPATVDWAVIFFGANDAALPGGSSERQAVPLQEYTENIKDFVREFRRRGATQVVVLSPPPIDHAQRQACAQEKYGEAGAADDRTDEHTQKYAAAAEVAAKEESATFVNIFEKFHQIADELYGGNVGALLSDGLHLNASGNDVVASELRRVLDQPEQCPLDFPLHNKFSSERTLDAVLDEHTDATCN</sequence>